<keyword evidence="13" id="KW-1185">Reference proteome</keyword>
<dbReference type="Pfam" id="PF14306">
    <property type="entry name" value="PUA_2"/>
    <property type="match status" value="1"/>
</dbReference>
<dbReference type="InterPro" id="IPR059117">
    <property type="entry name" value="APS_kinase_dom"/>
</dbReference>
<keyword evidence="5 8" id="KW-0547">Nucleotide-binding</keyword>
<dbReference type="NCBIfam" id="TIGR00455">
    <property type="entry name" value="apsK"/>
    <property type="match status" value="1"/>
</dbReference>
<evidence type="ECO:0000313" key="12">
    <source>
        <dbReference type="EMBL" id="SHF76777.1"/>
    </source>
</evidence>
<dbReference type="GO" id="GO:0004781">
    <property type="term" value="F:sulfate adenylyltransferase (ATP) activity"/>
    <property type="evidence" value="ECO:0007669"/>
    <property type="project" value="UniProtKB-EC"/>
</dbReference>
<comment type="function">
    <text evidence="8">Catalyzes the synthesis of activated sulfate.</text>
</comment>
<dbReference type="InterPro" id="IPR015947">
    <property type="entry name" value="PUA-like_sf"/>
</dbReference>
<evidence type="ECO:0000256" key="1">
    <source>
        <dbReference type="ARBA" id="ARBA00001823"/>
    </source>
</evidence>
<comment type="similarity">
    <text evidence="8">Belongs to the APS kinase family.</text>
</comment>
<dbReference type="RefSeq" id="WP_072858586.1">
    <property type="nucleotide sequence ID" value="NZ_FQUE01000012.1"/>
</dbReference>
<reference evidence="13" key="1">
    <citation type="submission" date="2016-11" db="EMBL/GenBank/DDBJ databases">
        <authorList>
            <person name="Varghese N."/>
            <person name="Submissions S."/>
        </authorList>
    </citation>
    <scope>NUCLEOTIDE SEQUENCE [LARGE SCALE GENOMIC DNA]</scope>
    <source>
        <strain evidence="13">DSM 29326</strain>
    </source>
</reference>
<comment type="catalytic activity">
    <reaction evidence="7">
        <text>sulfate + ATP + H(+) = adenosine 5'-phosphosulfate + diphosphate</text>
        <dbReference type="Rhea" id="RHEA:18133"/>
        <dbReference type="ChEBI" id="CHEBI:15378"/>
        <dbReference type="ChEBI" id="CHEBI:16189"/>
        <dbReference type="ChEBI" id="CHEBI:30616"/>
        <dbReference type="ChEBI" id="CHEBI:33019"/>
        <dbReference type="ChEBI" id="CHEBI:58243"/>
        <dbReference type="EC" id="2.7.7.4"/>
    </reaction>
</comment>
<feature type="domain" description="ATP-sulfurylase PUA-like" evidence="11">
    <location>
        <begin position="8"/>
        <end position="160"/>
    </location>
</feature>
<evidence type="ECO:0000259" key="9">
    <source>
        <dbReference type="Pfam" id="PF01583"/>
    </source>
</evidence>
<evidence type="ECO:0000256" key="2">
    <source>
        <dbReference type="ARBA" id="ARBA00004806"/>
    </source>
</evidence>
<dbReference type="PANTHER" id="PTHR42700">
    <property type="entry name" value="SULFATE ADENYLYLTRANSFERASE"/>
    <property type="match status" value="1"/>
</dbReference>
<evidence type="ECO:0000259" key="10">
    <source>
        <dbReference type="Pfam" id="PF01747"/>
    </source>
</evidence>
<evidence type="ECO:0000256" key="8">
    <source>
        <dbReference type="HAMAP-Rule" id="MF_00065"/>
    </source>
</evidence>
<evidence type="ECO:0000313" key="13">
    <source>
        <dbReference type="Proteomes" id="UP000183987"/>
    </source>
</evidence>
<protein>
    <recommendedName>
        <fullName evidence="8">Adenylyl-sulfate kinase</fullName>
        <ecNumber evidence="8">2.7.1.25</ecNumber>
    </recommendedName>
    <alternativeName>
        <fullName evidence="8">APS kinase</fullName>
    </alternativeName>
    <alternativeName>
        <fullName evidence="8">ATP adenosine-5'-phosphosulfate 3'-phosphotransferase</fullName>
    </alternativeName>
    <alternativeName>
        <fullName evidence="8">Adenosine-5'-phosphosulfate kinase</fullName>
    </alternativeName>
</protein>
<proteinExistence type="inferred from homology"/>
<dbReference type="SUPFAM" id="SSF52540">
    <property type="entry name" value="P-loop containing nucleoside triphosphate hydrolases"/>
    <property type="match status" value="1"/>
</dbReference>
<dbReference type="NCBIfam" id="NF003013">
    <property type="entry name" value="PRK03846.1"/>
    <property type="match status" value="1"/>
</dbReference>
<dbReference type="OrthoDB" id="9804504at2"/>
<evidence type="ECO:0000256" key="6">
    <source>
        <dbReference type="ARBA" id="ARBA00022840"/>
    </source>
</evidence>
<dbReference type="EMBL" id="FQUE01000012">
    <property type="protein sequence ID" value="SHF76777.1"/>
    <property type="molecule type" value="Genomic_DNA"/>
</dbReference>
<dbReference type="Gene3D" id="3.10.400.10">
    <property type="entry name" value="Sulfate adenylyltransferase"/>
    <property type="match status" value="1"/>
</dbReference>
<evidence type="ECO:0000256" key="3">
    <source>
        <dbReference type="ARBA" id="ARBA00022679"/>
    </source>
</evidence>
<feature type="binding site" evidence="8">
    <location>
        <begin position="399"/>
        <end position="406"/>
    </location>
    <ligand>
        <name>ATP</name>
        <dbReference type="ChEBI" id="CHEBI:30616"/>
    </ligand>
</feature>
<dbReference type="InterPro" id="IPR024951">
    <property type="entry name" value="Sulfurylase_cat_dom"/>
</dbReference>
<accession>A0A1M5EC60</accession>
<dbReference type="AlphaFoldDB" id="A0A1M5EC60"/>
<dbReference type="NCBIfam" id="NF004040">
    <property type="entry name" value="PRK05537.1"/>
    <property type="match status" value="1"/>
</dbReference>
<evidence type="ECO:0000256" key="5">
    <source>
        <dbReference type="ARBA" id="ARBA00022741"/>
    </source>
</evidence>
<comment type="pathway">
    <text evidence="2 8">Sulfur metabolism; hydrogen sulfide biosynthesis; sulfite from sulfate: step 2/3.</text>
</comment>
<evidence type="ECO:0000256" key="7">
    <source>
        <dbReference type="ARBA" id="ARBA00049370"/>
    </source>
</evidence>
<sequence>MIQSNFSAIPELYVSGETVKEHQERAAQLLSWDLTRRQLCDLELLMNGGFHPLKGFLARNDYDGVVENMRLADGTLWPMPITLDVSERFAATLEEGQEIALRDQEGVILATMSVTDKWTPDKTREAEKVFGADDVAHPGVNYLHNEAGKVYLGGPVTGIEAPAHYDFKAHRYTPNELRMMFHKLGWKRIVAFQTRNPLHRAHQELTFRAAKEVQANLLIHPTVGMTKPGDVDHFTRVRCYEAVLDKYPAATTTMSLLNVAMRMGGPREALWHGIIRRNHGCTHFIVGRDHAGPGKNSQGQDFYGPYEAQELFKTHEAEMGIEMVPFKHLVYVQERVQYEPADEIEEGATVLNISGTELRRRLREGIELPEWFSFPEVVRELRRTSPPRAQQGFTVFFTGLSGAGKSTIANALRVKLMELGSRPVTLLDGDTVRKNLSSQLGFSREHRDVNVRRIGFVASEITKNGGIAICAPIAPYAATRRAVREDVENHGAFIEVHVATSLEECERRDRKGLYKLAREGKIEEFTGISDPYEIPQTPELRIHTEGPDVDDCAQQVILKLGSLGLISG</sequence>
<dbReference type="UniPathway" id="UPA00140">
    <property type="reaction ID" value="UER00205"/>
</dbReference>
<dbReference type="FunFam" id="3.40.50.620:FF:000052">
    <property type="entry name" value="Sulfate adenylyltransferase"/>
    <property type="match status" value="1"/>
</dbReference>
<dbReference type="FunFam" id="3.40.50.300:FF:000802">
    <property type="entry name" value="Sulfate adenylyltransferase"/>
    <property type="match status" value="1"/>
</dbReference>
<dbReference type="CDD" id="cd00517">
    <property type="entry name" value="ATPS"/>
    <property type="match status" value="1"/>
</dbReference>
<dbReference type="GO" id="GO:0010134">
    <property type="term" value="P:sulfate assimilation via adenylyl sulfate reduction"/>
    <property type="evidence" value="ECO:0007669"/>
    <property type="project" value="TreeGrafter"/>
</dbReference>
<keyword evidence="8" id="KW-0418">Kinase</keyword>
<dbReference type="Pfam" id="PF01583">
    <property type="entry name" value="APS_kinase"/>
    <property type="match status" value="1"/>
</dbReference>
<dbReference type="SUPFAM" id="SSF52374">
    <property type="entry name" value="Nucleotidylyl transferase"/>
    <property type="match status" value="1"/>
</dbReference>
<gene>
    <name evidence="8" type="primary">cysC</name>
    <name evidence="12" type="ORF">SAMN05444339_11235</name>
</gene>
<dbReference type="Proteomes" id="UP000183987">
    <property type="component" value="Unassembled WGS sequence"/>
</dbReference>
<dbReference type="GO" id="GO:0070814">
    <property type="term" value="P:hydrogen sulfide biosynthetic process"/>
    <property type="evidence" value="ECO:0007669"/>
    <property type="project" value="UniProtKB-UniRule"/>
</dbReference>
<dbReference type="GO" id="GO:0005524">
    <property type="term" value="F:ATP binding"/>
    <property type="evidence" value="ECO:0007669"/>
    <property type="project" value="UniProtKB-UniRule"/>
</dbReference>
<comment type="catalytic activity">
    <reaction evidence="1 8">
        <text>adenosine 5'-phosphosulfate + ATP = 3'-phosphoadenylyl sulfate + ADP + H(+)</text>
        <dbReference type="Rhea" id="RHEA:24152"/>
        <dbReference type="ChEBI" id="CHEBI:15378"/>
        <dbReference type="ChEBI" id="CHEBI:30616"/>
        <dbReference type="ChEBI" id="CHEBI:58243"/>
        <dbReference type="ChEBI" id="CHEBI:58339"/>
        <dbReference type="ChEBI" id="CHEBI:456216"/>
        <dbReference type="EC" id="2.7.1.25"/>
    </reaction>
</comment>
<keyword evidence="4 12" id="KW-0548">Nucleotidyltransferase</keyword>
<organism evidence="12 13">
    <name type="scientific">Loktanella atrilutea</name>
    <dbReference type="NCBI Taxonomy" id="366533"/>
    <lineage>
        <taxon>Bacteria</taxon>
        <taxon>Pseudomonadati</taxon>
        <taxon>Pseudomonadota</taxon>
        <taxon>Alphaproteobacteria</taxon>
        <taxon>Rhodobacterales</taxon>
        <taxon>Roseobacteraceae</taxon>
        <taxon>Loktanella</taxon>
    </lineage>
</organism>
<dbReference type="InterPro" id="IPR027417">
    <property type="entry name" value="P-loop_NTPase"/>
</dbReference>
<dbReference type="SUPFAM" id="SSF88697">
    <property type="entry name" value="PUA domain-like"/>
    <property type="match status" value="1"/>
</dbReference>
<dbReference type="Pfam" id="PF01747">
    <property type="entry name" value="ATP-sulfurylase"/>
    <property type="match status" value="1"/>
</dbReference>
<dbReference type="InterPro" id="IPR002891">
    <property type="entry name" value="APS"/>
</dbReference>
<comment type="caution">
    <text evidence="8">Lacks conserved residue(s) required for the propagation of feature annotation.</text>
</comment>
<evidence type="ECO:0000256" key="4">
    <source>
        <dbReference type="ARBA" id="ARBA00022695"/>
    </source>
</evidence>
<dbReference type="GO" id="GO:0019379">
    <property type="term" value="P:sulfate assimilation, phosphoadenylyl sulfate reduction by phosphoadenylyl-sulfate reductase (thioredoxin)"/>
    <property type="evidence" value="ECO:0007669"/>
    <property type="project" value="TreeGrafter"/>
</dbReference>
<dbReference type="NCBIfam" id="TIGR00339">
    <property type="entry name" value="sopT"/>
    <property type="match status" value="1"/>
</dbReference>
<dbReference type="HAMAP" id="MF_00065">
    <property type="entry name" value="Adenylyl_sulf_kinase"/>
    <property type="match status" value="1"/>
</dbReference>
<dbReference type="CDD" id="cd02027">
    <property type="entry name" value="APSK"/>
    <property type="match status" value="1"/>
</dbReference>
<dbReference type="PANTHER" id="PTHR42700:SF1">
    <property type="entry name" value="SULFATE ADENYLYLTRANSFERASE"/>
    <property type="match status" value="1"/>
</dbReference>
<dbReference type="GO" id="GO:0005737">
    <property type="term" value="C:cytoplasm"/>
    <property type="evidence" value="ECO:0007669"/>
    <property type="project" value="TreeGrafter"/>
</dbReference>
<keyword evidence="6 8" id="KW-0067">ATP-binding</keyword>
<dbReference type="Gene3D" id="3.40.50.620">
    <property type="entry name" value="HUPs"/>
    <property type="match status" value="1"/>
</dbReference>
<dbReference type="InterPro" id="IPR025980">
    <property type="entry name" value="ATP-Sase_PUA-like_dom"/>
</dbReference>
<dbReference type="GO" id="GO:0004020">
    <property type="term" value="F:adenylylsulfate kinase activity"/>
    <property type="evidence" value="ECO:0007669"/>
    <property type="project" value="UniProtKB-UniRule"/>
</dbReference>
<feature type="domain" description="Sulphate adenylyltransferase catalytic" evidence="10">
    <location>
        <begin position="170"/>
        <end position="383"/>
    </location>
</feature>
<name>A0A1M5EC60_LOKAT</name>
<evidence type="ECO:0000259" key="11">
    <source>
        <dbReference type="Pfam" id="PF14306"/>
    </source>
</evidence>
<dbReference type="InterPro" id="IPR050512">
    <property type="entry name" value="Sulf_AdTrans/APS_kinase"/>
</dbReference>
<dbReference type="Gene3D" id="3.40.50.300">
    <property type="entry name" value="P-loop containing nucleotide triphosphate hydrolases"/>
    <property type="match status" value="1"/>
</dbReference>
<dbReference type="InterPro" id="IPR002650">
    <property type="entry name" value="Sulphate_adenylyltransferase"/>
</dbReference>
<keyword evidence="8" id="KW-0597">Phosphoprotein</keyword>
<keyword evidence="3 8" id="KW-0808">Transferase</keyword>
<dbReference type="EC" id="2.7.1.25" evidence="8"/>
<dbReference type="InterPro" id="IPR014729">
    <property type="entry name" value="Rossmann-like_a/b/a_fold"/>
</dbReference>
<dbReference type="STRING" id="366533.SAMN05444339_11235"/>
<feature type="domain" description="APS kinase" evidence="9">
    <location>
        <begin position="391"/>
        <end position="542"/>
    </location>
</feature>